<accession>A0ABV5BUY9</accession>
<dbReference type="Proteomes" id="UP001580430">
    <property type="component" value="Unassembled WGS sequence"/>
</dbReference>
<sequence>MTKVPTSEDEKLVIDNVEMIILLDIIELNIKKMKVAKFKLGEVYNLFFNSIQDQISKDASAIRKEMRRRGIKVLEEKRFDDRLEIDYLCRGYTGKITMLWPKVRCDFECRLAEYFNVDVTRIQRNE</sequence>
<dbReference type="Pfam" id="PF26325">
    <property type="entry name" value="YhjD"/>
    <property type="match status" value="1"/>
</dbReference>
<comment type="caution">
    <text evidence="1">The sequence shown here is derived from an EMBL/GenBank/DDBJ whole genome shotgun (WGS) entry which is preliminary data.</text>
</comment>
<dbReference type="InterPro" id="IPR058600">
    <property type="entry name" value="YhjD-like"/>
</dbReference>
<reference evidence="1 2" key="1">
    <citation type="submission" date="2024-09" db="EMBL/GenBank/DDBJ databases">
        <title>Paenibacillus zeirhizospherea sp. nov., isolated from surface of the maize (Zea mays) roots in a horticulture field, Hungary.</title>
        <authorList>
            <person name="Marton D."/>
            <person name="Farkas M."/>
            <person name="Bedics A."/>
            <person name="Toth E."/>
            <person name="Tancsics A."/>
            <person name="Boka K."/>
            <person name="Marati G."/>
            <person name="Kriszt B."/>
            <person name="Cserhati M."/>
        </authorList>
    </citation>
    <scope>NUCLEOTIDE SEQUENCE [LARGE SCALE GENOMIC DNA]</scope>
    <source>
        <strain evidence="1 2">JCM 18446</strain>
    </source>
</reference>
<evidence type="ECO:0000313" key="2">
    <source>
        <dbReference type="Proteomes" id="UP001580430"/>
    </source>
</evidence>
<organism evidence="1 2">
    <name type="scientific">Paenibacillus medicaginis</name>
    <dbReference type="NCBI Taxonomy" id="1470560"/>
    <lineage>
        <taxon>Bacteria</taxon>
        <taxon>Bacillati</taxon>
        <taxon>Bacillota</taxon>
        <taxon>Bacilli</taxon>
        <taxon>Bacillales</taxon>
        <taxon>Paenibacillaceae</taxon>
        <taxon>Paenibacillus</taxon>
    </lineage>
</organism>
<dbReference type="EMBL" id="JBHIRY010000001">
    <property type="protein sequence ID" value="MFB5758971.1"/>
    <property type="molecule type" value="Genomic_DNA"/>
</dbReference>
<keyword evidence="2" id="KW-1185">Reference proteome</keyword>
<gene>
    <name evidence="1" type="ORF">ACE5LO_01060</name>
</gene>
<proteinExistence type="predicted"/>
<dbReference type="RefSeq" id="WP_375518223.1">
    <property type="nucleotide sequence ID" value="NZ_JBHIRY010000001.1"/>
</dbReference>
<name>A0ABV5BUY9_9BACL</name>
<evidence type="ECO:0000313" key="1">
    <source>
        <dbReference type="EMBL" id="MFB5758971.1"/>
    </source>
</evidence>
<protein>
    <submittedName>
        <fullName evidence="1">Uncharacterized protein</fullName>
    </submittedName>
</protein>